<name>A0A4R7DY07_9FIRM</name>
<keyword evidence="4 10" id="KW-0808">Transferase</keyword>
<evidence type="ECO:0000256" key="9">
    <source>
        <dbReference type="ARBA" id="ARBA00048721"/>
    </source>
</evidence>
<evidence type="ECO:0000256" key="2">
    <source>
        <dbReference type="ARBA" id="ARBA00005019"/>
    </source>
</evidence>
<dbReference type="SUPFAM" id="SSF52374">
    <property type="entry name" value="Nucleotidylyl transferase"/>
    <property type="match status" value="1"/>
</dbReference>
<dbReference type="GO" id="GO:0004515">
    <property type="term" value="F:nicotinate-nucleotide adenylyltransferase activity"/>
    <property type="evidence" value="ECO:0007669"/>
    <property type="project" value="UniProtKB-UniRule"/>
</dbReference>
<dbReference type="PANTHER" id="PTHR39321">
    <property type="entry name" value="NICOTINATE-NUCLEOTIDE ADENYLYLTRANSFERASE-RELATED"/>
    <property type="match status" value="1"/>
</dbReference>
<dbReference type="EMBL" id="SOAA01000045">
    <property type="protein sequence ID" value="TDS25801.1"/>
    <property type="molecule type" value="Genomic_DNA"/>
</dbReference>
<dbReference type="InterPro" id="IPR014729">
    <property type="entry name" value="Rossmann-like_a/b/a_fold"/>
</dbReference>
<dbReference type="UniPathway" id="UPA00253">
    <property type="reaction ID" value="UER00332"/>
</dbReference>
<evidence type="ECO:0000256" key="3">
    <source>
        <dbReference type="ARBA" id="ARBA00022642"/>
    </source>
</evidence>
<evidence type="ECO:0000259" key="11">
    <source>
        <dbReference type="Pfam" id="PF01467"/>
    </source>
</evidence>
<dbReference type="HAMAP" id="MF_00244">
    <property type="entry name" value="NaMN_adenylyltr"/>
    <property type="match status" value="1"/>
</dbReference>
<evidence type="ECO:0000256" key="8">
    <source>
        <dbReference type="ARBA" id="ARBA00023027"/>
    </source>
</evidence>
<evidence type="ECO:0000256" key="5">
    <source>
        <dbReference type="ARBA" id="ARBA00022695"/>
    </source>
</evidence>
<keyword evidence="7 10" id="KW-0067">ATP-binding</keyword>
<dbReference type="NCBIfam" id="TIGR00125">
    <property type="entry name" value="cyt_tran_rel"/>
    <property type="match status" value="1"/>
</dbReference>
<reference evidence="12 13" key="1">
    <citation type="submission" date="2019-03" db="EMBL/GenBank/DDBJ databases">
        <title>Deep subsurface shale carbon reservoir microbial communities from Ohio and West Virginia, USA.</title>
        <authorList>
            <person name="Wrighton K."/>
        </authorList>
    </citation>
    <scope>NUCLEOTIDE SEQUENCE [LARGE SCALE GENOMIC DNA]</scope>
    <source>
        <strain evidence="12 13">UTICA-S4D12</strain>
    </source>
</reference>
<comment type="function">
    <text evidence="1 10">Catalyzes the reversible adenylation of nicotinate mononucleotide (NaMN) to nicotinic acid adenine dinucleotide (NaAD).</text>
</comment>
<evidence type="ECO:0000256" key="7">
    <source>
        <dbReference type="ARBA" id="ARBA00022840"/>
    </source>
</evidence>
<dbReference type="EC" id="2.7.7.18" evidence="10"/>
<dbReference type="PANTHER" id="PTHR39321:SF3">
    <property type="entry name" value="PHOSPHOPANTETHEINE ADENYLYLTRANSFERASE"/>
    <property type="match status" value="1"/>
</dbReference>
<evidence type="ECO:0000313" key="13">
    <source>
        <dbReference type="Proteomes" id="UP000295758"/>
    </source>
</evidence>
<dbReference type="Pfam" id="PF01467">
    <property type="entry name" value="CTP_transf_like"/>
    <property type="match status" value="1"/>
</dbReference>
<dbReference type="AlphaFoldDB" id="A0A4R7DY07"/>
<organism evidence="12 13">
    <name type="scientific">Halanaerobium congolense</name>
    <dbReference type="NCBI Taxonomy" id="54121"/>
    <lineage>
        <taxon>Bacteria</taxon>
        <taxon>Bacillati</taxon>
        <taxon>Bacillota</taxon>
        <taxon>Clostridia</taxon>
        <taxon>Halanaerobiales</taxon>
        <taxon>Halanaerobiaceae</taxon>
        <taxon>Halanaerobium</taxon>
    </lineage>
</organism>
<dbReference type="NCBIfam" id="NF000840">
    <property type="entry name" value="PRK00071.1-3"/>
    <property type="match status" value="1"/>
</dbReference>
<keyword evidence="3 10" id="KW-0662">Pyridine nucleotide biosynthesis</keyword>
<dbReference type="GO" id="GO:0009435">
    <property type="term" value="P:NAD+ biosynthetic process"/>
    <property type="evidence" value="ECO:0007669"/>
    <property type="project" value="UniProtKB-UniRule"/>
</dbReference>
<dbReference type="Gene3D" id="3.40.50.620">
    <property type="entry name" value="HUPs"/>
    <property type="match status" value="1"/>
</dbReference>
<comment type="pathway">
    <text evidence="2 10">Cofactor biosynthesis; NAD(+) biosynthesis; deamido-NAD(+) from nicotinate D-ribonucleotide: step 1/1.</text>
</comment>
<dbReference type="CDD" id="cd02165">
    <property type="entry name" value="NMNAT"/>
    <property type="match status" value="1"/>
</dbReference>
<dbReference type="Proteomes" id="UP000295758">
    <property type="component" value="Unassembled WGS sequence"/>
</dbReference>
<comment type="similarity">
    <text evidence="10">Belongs to the NadD family.</text>
</comment>
<evidence type="ECO:0000313" key="12">
    <source>
        <dbReference type="EMBL" id="TDS25801.1"/>
    </source>
</evidence>
<keyword evidence="5 10" id="KW-0548">Nucleotidyltransferase</keyword>
<feature type="domain" description="Cytidyltransferase-like" evidence="11">
    <location>
        <begin position="9"/>
        <end position="172"/>
    </location>
</feature>
<evidence type="ECO:0000256" key="4">
    <source>
        <dbReference type="ARBA" id="ARBA00022679"/>
    </source>
</evidence>
<dbReference type="NCBIfam" id="TIGR00482">
    <property type="entry name" value="nicotinate (nicotinamide) nucleotide adenylyltransferase"/>
    <property type="match status" value="1"/>
</dbReference>
<evidence type="ECO:0000256" key="1">
    <source>
        <dbReference type="ARBA" id="ARBA00002324"/>
    </source>
</evidence>
<dbReference type="InterPro" id="IPR004821">
    <property type="entry name" value="Cyt_trans-like"/>
</dbReference>
<gene>
    <name evidence="10" type="primary">nadD</name>
    <name evidence="12" type="ORF">BY453_1458</name>
</gene>
<protein>
    <recommendedName>
        <fullName evidence="10">Probable nicotinate-nucleotide adenylyltransferase</fullName>
        <ecNumber evidence="10">2.7.7.18</ecNumber>
    </recommendedName>
    <alternativeName>
        <fullName evidence="10">Deamido-NAD(+) diphosphorylase</fullName>
    </alternativeName>
    <alternativeName>
        <fullName evidence="10">Deamido-NAD(+) pyrophosphorylase</fullName>
    </alternativeName>
    <alternativeName>
        <fullName evidence="10">Nicotinate mononucleotide adenylyltransferase</fullName>
        <shortName evidence="10">NaMN adenylyltransferase</shortName>
    </alternativeName>
</protein>
<sequence>MKKKDKVAIFGGTFDPIHYGHLMIAEQIRSNFYLDEIIFMPSTTPPYKKQVTNSNLRLKMLKAAIKNNDLFSISTWELDKKNFSYSYKLIDEYIPTIDAKEVFFVIGSDLLFNIINWYKGEYFLSNSKFIVVNRPGYNIELILNDDNFNSYINNIEVFNDFYFDISSTYIRNQIKAGLSTKYLIPESVKKIINKYNIYK</sequence>
<keyword evidence="6 10" id="KW-0547">Nucleotide-binding</keyword>
<comment type="caution">
    <text evidence="12">The sequence shown here is derived from an EMBL/GenBank/DDBJ whole genome shotgun (WGS) entry which is preliminary data.</text>
</comment>
<dbReference type="GO" id="GO:0005524">
    <property type="term" value="F:ATP binding"/>
    <property type="evidence" value="ECO:0007669"/>
    <property type="project" value="UniProtKB-KW"/>
</dbReference>
<evidence type="ECO:0000256" key="6">
    <source>
        <dbReference type="ARBA" id="ARBA00022741"/>
    </source>
</evidence>
<evidence type="ECO:0000256" key="10">
    <source>
        <dbReference type="HAMAP-Rule" id="MF_00244"/>
    </source>
</evidence>
<dbReference type="InterPro" id="IPR005248">
    <property type="entry name" value="NadD/NMNAT"/>
</dbReference>
<accession>A0A4R7DY07</accession>
<dbReference type="RefSeq" id="WP_133618478.1">
    <property type="nucleotide sequence ID" value="NZ_SOAA01000045.1"/>
</dbReference>
<comment type="catalytic activity">
    <reaction evidence="9 10">
        <text>nicotinate beta-D-ribonucleotide + ATP + H(+) = deamido-NAD(+) + diphosphate</text>
        <dbReference type="Rhea" id="RHEA:22860"/>
        <dbReference type="ChEBI" id="CHEBI:15378"/>
        <dbReference type="ChEBI" id="CHEBI:30616"/>
        <dbReference type="ChEBI" id="CHEBI:33019"/>
        <dbReference type="ChEBI" id="CHEBI:57502"/>
        <dbReference type="ChEBI" id="CHEBI:58437"/>
        <dbReference type="EC" id="2.7.7.18"/>
    </reaction>
</comment>
<proteinExistence type="inferred from homology"/>
<keyword evidence="8 10" id="KW-0520">NAD</keyword>